<keyword evidence="1" id="KW-0175">Coiled coil</keyword>
<dbReference type="Gramene" id="GBG89616">
    <property type="protein sequence ID" value="GBG89616"/>
    <property type="gene ID" value="CBR_g49406"/>
</dbReference>
<gene>
    <name evidence="3" type="ORF">CBR_g49406</name>
</gene>
<dbReference type="SUPFAM" id="SSF50630">
    <property type="entry name" value="Acid proteases"/>
    <property type="match status" value="1"/>
</dbReference>
<feature type="region of interest" description="Disordered" evidence="2">
    <location>
        <begin position="663"/>
        <end position="699"/>
    </location>
</feature>
<evidence type="ECO:0000256" key="2">
    <source>
        <dbReference type="SAM" id="MobiDB-lite"/>
    </source>
</evidence>
<dbReference type="GO" id="GO:0004190">
    <property type="term" value="F:aspartic-type endopeptidase activity"/>
    <property type="evidence" value="ECO:0007669"/>
    <property type="project" value="InterPro"/>
</dbReference>
<feature type="coiled-coil region" evidence="1">
    <location>
        <begin position="544"/>
        <end position="592"/>
    </location>
</feature>
<evidence type="ECO:0008006" key="5">
    <source>
        <dbReference type="Google" id="ProtNLM"/>
    </source>
</evidence>
<sequence>MIDPDVPGGTREEALRVAELGPNTPAMFRIWQEKEDPVVQVEDVTKLEEKMSRMGVEENKENIPLVEEDAEEEDVSINVRKTFDRMEDLVDKMQKLHLRRRGICEEVGREGIGYPKVFTMGREGPGEGPNEPNPRMLRANMTAKNSMGQRNVRGSIPYATRRPGGGNPPKEQAKTSQPTEEEPPIMVEVDEDENDKFREEEDNQAEIRAKRRKEGVKEGKSEKDETASKKRKYQTSIEEGVDLEGLVNKLLEGRYELLNLREILASTPRLREMVKARLSRKRVTTVRIEDLIPREANWSVAGGKMDWKFVGTGSIDVMIKGKMCPGMVDTGAEMNIINGETAERLGLEVDENDCGFLNGASGKTRYTGVVSNVVIEIGRVKQGEAEKEQENKGERAQREERKKGWRNYVIKMLQNDDLPVNSSWDVRFERMMLFELVVSSKHSTNMQKFMGLHEMLDEKCIRLFEEYAEVAKKLGKMEKGDDEKEIGEDLDAVEKRLQSELKESTELFNQGFLDYILRLLKEMSRLRTKEEERDAQVEKFTKDLKGVRKEVDDLRKGEEELLKQVSTSEVSLAQKSKELEDEVVEREKMEKKVEGLCSGISVQGEDLKQEISEKENMSRIRKKRWEEILIEMEELRLSHQEKGKETTRVVEWKRDERFEIKMTAEKTGDHLSKEGEKKEGKLTKVEEEGLSGKKSQEEPWIERPLATEEERSECLTLPQLGGTKRGVQPGMELSKGVRSQTEILTRPLTKKATGTSLNRVWDIVGPKGYLAVILQLTGLVVPTTSRELI</sequence>
<evidence type="ECO:0000313" key="3">
    <source>
        <dbReference type="EMBL" id="GBG89616.1"/>
    </source>
</evidence>
<dbReference type="EMBL" id="BFEA01000749">
    <property type="protein sequence ID" value="GBG89616.1"/>
    <property type="molecule type" value="Genomic_DNA"/>
</dbReference>
<comment type="caution">
    <text evidence="3">The sequence shown here is derived from an EMBL/GenBank/DDBJ whole genome shotgun (WGS) entry which is preliminary data.</text>
</comment>
<name>A0A388M4Z6_CHABU</name>
<evidence type="ECO:0000313" key="4">
    <source>
        <dbReference type="Proteomes" id="UP000265515"/>
    </source>
</evidence>
<feature type="region of interest" description="Disordered" evidence="2">
    <location>
        <begin position="116"/>
        <end position="135"/>
    </location>
</feature>
<protein>
    <recommendedName>
        <fullName evidence="5">Peptidase A2 domain-containing protein</fullName>
    </recommendedName>
</protein>
<keyword evidence="4" id="KW-1185">Reference proteome</keyword>
<dbReference type="AlphaFoldDB" id="A0A388M4Z6"/>
<organism evidence="3 4">
    <name type="scientific">Chara braunii</name>
    <name type="common">Braun's stonewort</name>
    <dbReference type="NCBI Taxonomy" id="69332"/>
    <lineage>
        <taxon>Eukaryota</taxon>
        <taxon>Viridiplantae</taxon>
        <taxon>Streptophyta</taxon>
        <taxon>Charophyceae</taxon>
        <taxon>Charales</taxon>
        <taxon>Characeae</taxon>
        <taxon>Chara</taxon>
    </lineage>
</organism>
<dbReference type="Gene3D" id="2.40.70.10">
    <property type="entry name" value="Acid Proteases"/>
    <property type="match status" value="1"/>
</dbReference>
<dbReference type="InterPro" id="IPR021109">
    <property type="entry name" value="Peptidase_aspartic_dom_sf"/>
</dbReference>
<dbReference type="Proteomes" id="UP000265515">
    <property type="component" value="Unassembled WGS sequence"/>
</dbReference>
<proteinExistence type="predicted"/>
<feature type="compositionally biased region" description="Basic and acidic residues" evidence="2">
    <location>
        <begin position="215"/>
        <end position="228"/>
    </location>
</feature>
<accession>A0A388M4Z6</accession>
<reference evidence="3 4" key="1">
    <citation type="journal article" date="2018" name="Cell">
        <title>The Chara Genome: Secondary Complexity and Implications for Plant Terrestrialization.</title>
        <authorList>
            <person name="Nishiyama T."/>
            <person name="Sakayama H."/>
            <person name="Vries J.D."/>
            <person name="Buschmann H."/>
            <person name="Saint-Marcoux D."/>
            <person name="Ullrich K.K."/>
            <person name="Haas F.B."/>
            <person name="Vanderstraeten L."/>
            <person name="Becker D."/>
            <person name="Lang D."/>
            <person name="Vosolsobe S."/>
            <person name="Rombauts S."/>
            <person name="Wilhelmsson P.K.I."/>
            <person name="Janitza P."/>
            <person name="Kern R."/>
            <person name="Heyl A."/>
            <person name="Rumpler F."/>
            <person name="Villalobos L.I.A.C."/>
            <person name="Clay J.M."/>
            <person name="Skokan R."/>
            <person name="Toyoda A."/>
            <person name="Suzuki Y."/>
            <person name="Kagoshima H."/>
            <person name="Schijlen E."/>
            <person name="Tajeshwar N."/>
            <person name="Catarino B."/>
            <person name="Hetherington A.J."/>
            <person name="Saltykova A."/>
            <person name="Bonnot C."/>
            <person name="Breuninger H."/>
            <person name="Symeonidi A."/>
            <person name="Radhakrishnan G.V."/>
            <person name="Van Nieuwerburgh F."/>
            <person name="Deforce D."/>
            <person name="Chang C."/>
            <person name="Karol K.G."/>
            <person name="Hedrich R."/>
            <person name="Ulvskov P."/>
            <person name="Glockner G."/>
            <person name="Delwiche C.F."/>
            <person name="Petrasek J."/>
            <person name="Van de Peer Y."/>
            <person name="Friml J."/>
            <person name="Beilby M."/>
            <person name="Dolan L."/>
            <person name="Kohara Y."/>
            <person name="Sugano S."/>
            <person name="Fujiyama A."/>
            <person name="Delaux P.-M."/>
            <person name="Quint M."/>
            <person name="TheiBen G."/>
            <person name="Hagemann M."/>
            <person name="Harholt J."/>
            <person name="Dunand C."/>
            <person name="Zachgo S."/>
            <person name="Langdale J."/>
            <person name="Maumus F."/>
            <person name="Straeten D.V.D."/>
            <person name="Gould S.B."/>
            <person name="Rensing S.A."/>
        </authorList>
    </citation>
    <scope>NUCLEOTIDE SEQUENCE [LARGE SCALE GENOMIC DNA]</scope>
    <source>
        <strain evidence="3 4">S276</strain>
    </source>
</reference>
<dbReference type="InterPro" id="IPR001969">
    <property type="entry name" value="Aspartic_peptidase_AS"/>
</dbReference>
<dbReference type="GO" id="GO:0006508">
    <property type="term" value="P:proteolysis"/>
    <property type="evidence" value="ECO:0007669"/>
    <property type="project" value="InterPro"/>
</dbReference>
<dbReference type="PROSITE" id="PS00141">
    <property type="entry name" value="ASP_PROTEASE"/>
    <property type="match status" value="1"/>
</dbReference>
<feature type="region of interest" description="Disordered" evidence="2">
    <location>
        <begin position="142"/>
        <end position="232"/>
    </location>
</feature>
<feature type="compositionally biased region" description="Acidic residues" evidence="2">
    <location>
        <begin position="179"/>
        <end position="204"/>
    </location>
</feature>
<evidence type="ECO:0000256" key="1">
    <source>
        <dbReference type="SAM" id="Coils"/>
    </source>
</evidence>
<dbReference type="Pfam" id="PF13650">
    <property type="entry name" value="Asp_protease_2"/>
    <property type="match status" value="1"/>
</dbReference>